<dbReference type="PANTHER" id="PTHR32071">
    <property type="entry name" value="TRANSCRIPTIONAL REGULATORY PROTEIN"/>
    <property type="match status" value="1"/>
</dbReference>
<dbReference type="Pfam" id="PF14532">
    <property type="entry name" value="Sigma54_activ_2"/>
    <property type="match status" value="1"/>
</dbReference>
<keyword evidence="6" id="KW-0067">ATP-binding</keyword>
<keyword evidence="5" id="KW-0547">Nucleotide-binding</keyword>
<evidence type="ECO:0000256" key="2">
    <source>
        <dbReference type="ARBA" id="ARBA00022490"/>
    </source>
</evidence>
<keyword evidence="10" id="KW-0010">Activator</keyword>
<dbReference type="GO" id="GO:0043565">
    <property type="term" value="F:sequence-specific DNA binding"/>
    <property type="evidence" value="ECO:0007669"/>
    <property type="project" value="InterPro"/>
</dbReference>
<keyword evidence="14" id="KW-1185">Reference proteome</keyword>
<sequence>MPLSRLFADDIRALREDATGLVAHPERERVGRLAERAARSALPVLVESEPGSGAQALAGAIHDCSERASRPFIRLHAGEPPDRKDAEPILSGIRAAHGGTLLIQEVERLGSADQGHLLDCLHRRDARRHDVRIISSSGFDLAGLVREGRFREDLYYRLQALPISLRPLRAQRDAVAEWAHRLMSRFAADEGKRIRGLSTDAASLLARYDWPGNLRQLENAVYRAVLLAEGPFLTATEFPQIAARLQGQRIEIPPVPAPRPLAPYRETEPAERAAPHALSLINDTGEMLTLADLEAQAIRFALLHYQGHMSAISRHLGIGRSTLYRKLKELGLDDEAA</sequence>
<dbReference type="InterPro" id="IPR002078">
    <property type="entry name" value="Sigma_54_int"/>
</dbReference>
<dbReference type="EMBL" id="JAEQMY010000049">
    <property type="protein sequence ID" value="MBL0406727.1"/>
    <property type="molecule type" value="Genomic_DNA"/>
</dbReference>
<keyword evidence="3" id="KW-0678">Repressor</keyword>
<protein>
    <submittedName>
        <fullName evidence="13">Sigma-54-dependent Fis family transcriptional regulator</fullName>
    </submittedName>
</protein>
<dbReference type="Gene3D" id="3.40.50.300">
    <property type="entry name" value="P-loop containing nucleotide triphosphate hydrolases"/>
    <property type="match status" value="1"/>
</dbReference>
<keyword evidence="2" id="KW-0963">Cytoplasm</keyword>
<keyword evidence="4" id="KW-0597">Phosphoprotein</keyword>
<dbReference type="CDD" id="cd00009">
    <property type="entry name" value="AAA"/>
    <property type="match status" value="1"/>
</dbReference>
<comment type="subcellular location">
    <subcellularLocation>
        <location evidence="1">Cytoplasm</location>
    </subcellularLocation>
</comment>
<evidence type="ECO:0000313" key="14">
    <source>
        <dbReference type="Proteomes" id="UP000605848"/>
    </source>
</evidence>
<gene>
    <name evidence="13" type="ORF">JKG68_22515</name>
</gene>
<evidence type="ECO:0000256" key="10">
    <source>
        <dbReference type="ARBA" id="ARBA00023159"/>
    </source>
</evidence>
<feature type="domain" description="Sigma-54 factor interaction" evidence="12">
    <location>
        <begin position="25"/>
        <end position="226"/>
    </location>
</feature>
<dbReference type="InterPro" id="IPR027417">
    <property type="entry name" value="P-loop_NTPase"/>
</dbReference>
<evidence type="ECO:0000256" key="8">
    <source>
        <dbReference type="ARBA" id="ARBA00023015"/>
    </source>
</evidence>
<dbReference type="GO" id="GO:0006355">
    <property type="term" value="P:regulation of DNA-templated transcription"/>
    <property type="evidence" value="ECO:0007669"/>
    <property type="project" value="InterPro"/>
</dbReference>
<dbReference type="GO" id="GO:0005524">
    <property type="term" value="F:ATP binding"/>
    <property type="evidence" value="ECO:0007669"/>
    <property type="project" value="UniProtKB-KW"/>
</dbReference>
<evidence type="ECO:0000256" key="7">
    <source>
        <dbReference type="ARBA" id="ARBA00023012"/>
    </source>
</evidence>
<keyword evidence="11" id="KW-0804">Transcription</keyword>
<dbReference type="SUPFAM" id="SSF46689">
    <property type="entry name" value="Homeodomain-like"/>
    <property type="match status" value="1"/>
</dbReference>
<keyword evidence="9" id="KW-0238">DNA-binding</keyword>
<dbReference type="Gene3D" id="1.10.10.60">
    <property type="entry name" value="Homeodomain-like"/>
    <property type="match status" value="1"/>
</dbReference>
<dbReference type="InterPro" id="IPR025944">
    <property type="entry name" value="Sigma_54_int_dom_CS"/>
</dbReference>
<dbReference type="InterPro" id="IPR009057">
    <property type="entry name" value="Homeodomain-like_sf"/>
</dbReference>
<dbReference type="InterPro" id="IPR058031">
    <property type="entry name" value="AAA_lid_NorR"/>
</dbReference>
<evidence type="ECO:0000259" key="12">
    <source>
        <dbReference type="PROSITE" id="PS50045"/>
    </source>
</evidence>
<organism evidence="13 14">
    <name type="scientific">Microvirga aerilata</name>
    <dbReference type="NCBI Taxonomy" id="670292"/>
    <lineage>
        <taxon>Bacteria</taxon>
        <taxon>Pseudomonadati</taxon>
        <taxon>Pseudomonadota</taxon>
        <taxon>Alphaproteobacteria</taxon>
        <taxon>Hyphomicrobiales</taxon>
        <taxon>Methylobacteriaceae</taxon>
        <taxon>Microvirga</taxon>
    </lineage>
</organism>
<dbReference type="PANTHER" id="PTHR32071:SF95">
    <property type="entry name" value="DNA-BINDING TRANSCRIPTIONAL REGULATOR NTRC"/>
    <property type="match status" value="1"/>
</dbReference>
<proteinExistence type="predicted"/>
<dbReference type="InterPro" id="IPR002197">
    <property type="entry name" value="HTH_Fis"/>
</dbReference>
<evidence type="ECO:0000256" key="4">
    <source>
        <dbReference type="ARBA" id="ARBA00022553"/>
    </source>
</evidence>
<evidence type="ECO:0000256" key="1">
    <source>
        <dbReference type="ARBA" id="ARBA00004496"/>
    </source>
</evidence>
<accession>A0A937D2A9</accession>
<evidence type="ECO:0000256" key="5">
    <source>
        <dbReference type="ARBA" id="ARBA00022741"/>
    </source>
</evidence>
<evidence type="ECO:0000256" key="6">
    <source>
        <dbReference type="ARBA" id="ARBA00022840"/>
    </source>
</evidence>
<dbReference type="Pfam" id="PF02954">
    <property type="entry name" value="HTH_8"/>
    <property type="match status" value="1"/>
</dbReference>
<dbReference type="Proteomes" id="UP000605848">
    <property type="component" value="Unassembled WGS sequence"/>
</dbReference>
<evidence type="ECO:0000256" key="9">
    <source>
        <dbReference type="ARBA" id="ARBA00023125"/>
    </source>
</evidence>
<dbReference type="SUPFAM" id="SSF52540">
    <property type="entry name" value="P-loop containing nucleoside triphosphate hydrolases"/>
    <property type="match status" value="1"/>
</dbReference>
<comment type="caution">
    <text evidence="13">The sequence shown here is derived from an EMBL/GenBank/DDBJ whole genome shotgun (WGS) entry which is preliminary data.</text>
</comment>
<dbReference type="PROSITE" id="PS00688">
    <property type="entry name" value="SIGMA54_INTERACT_3"/>
    <property type="match status" value="1"/>
</dbReference>
<dbReference type="AlphaFoldDB" id="A0A937D2A9"/>
<name>A0A937D2A9_9HYPH</name>
<dbReference type="GO" id="GO:0000160">
    <property type="term" value="P:phosphorelay signal transduction system"/>
    <property type="evidence" value="ECO:0007669"/>
    <property type="project" value="UniProtKB-KW"/>
</dbReference>
<evidence type="ECO:0000256" key="3">
    <source>
        <dbReference type="ARBA" id="ARBA00022491"/>
    </source>
</evidence>
<keyword evidence="8" id="KW-0805">Transcription regulation</keyword>
<dbReference type="PROSITE" id="PS50045">
    <property type="entry name" value="SIGMA54_INTERACT_4"/>
    <property type="match status" value="1"/>
</dbReference>
<reference evidence="13" key="1">
    <citation type="submission" date="2021-01" db="EMBL/GenBank/DDBJ databases">
        <title>Microvirga sp.</title>
        <authorList>
            <person name="Kim M.K."/>
        </authorList>
    </citation>
    <scope>NUCLEOTIDE SEQUENCE</scope>
    <source>
        <strain evidence="13">5420S-16</strain>
    </source>
</reference>
<dbReference type="Pfam" id="PF25601">
    <property type="entry name" value="AAA_lid_14"/>
    <property type="match status" value="1"/>
</dbReference>
<evidence type="ECO:0000256" key="11">
    <source>
        <dbReference type="ARBA" id="ARBA00023163"/>
    </source>
</evidence>
<evidence type="ECO:0000313" key="13">
    <source>
        <dbReference type="EMBL" id="MBL0406727.1"/>
    </source>
</evidence>
<keyword evidence="7" id="KW-0902">Two-component regulatory system</keyword>
<dbReference type="Gene3D" id="1.10.8.60">
    <property type="match status" value="1"/>
</dbReference>
<dbReference type="RefSeq" id="WP_202063593.1">
    <property type="nucleotide sequence ID" value="NZ_JAEQMY010000049.1"/>
</dbReference>